<sequence length="101" mass="11029">MTSRAVDPAADPIRPERVDPITVRFDGVELHGVPGNSIAAVLLANGITSWRVTRDGNHRGVFCGIGVCFDCVAEVNGRRDVRLCQRRACEGDDIRTQDDHS</sequence>
<comment type="caution">
    <text evidence="2">The sequence shown here is derived from an EMBL/GenBank/DDBJ whole genome shotgun (WGS) entry which is preliminary data.</text>
</comment>
<proteinExistence type="predicted"/>
<name>A0ABX0SKA2_9ACTN</name>
<reference evidence="2 3" key="1">
    <citation type="submission" date="2020-02" db="EMBL/GenBank/DDBJ databases">
        <title>Sequencing the genomes of 1000 actinobacteria strains.</title>
        <authorList>
            <person name="Klenk H.-P."/>
        </authorList>
    </citation>
    <scope>NUCLEOTIDE SEQUENCE [LARGE SCALE GENOMIC DNA]</scope>
    <source>
        <strain evidence="2 3">DSM 19609</strain>
    </source>
</reference>
<dbReference type="InterPro" id="IPR036010">
    <property type="entry name" value="2Fe-2S_ferredoxin-like_sf"/>
</dbReference>
<organism evidence="2 3">
    <name type="scientific">Brooklawnia cerclae</name>
    <dbReference type="NCBI Taxonomy" id="349934"/>
    <lineage>
        <taxon>Bacteria</taxon>
        <taxon>Bacillati</taxon>
        <taxon>Actinomycetota</taxon>
        <taxon>Actinomycetes</taxon>
        <taxon>Propionibacteriales</taxon>
        <taxon>Propionibacteriaceae</taxon>
        <taxon>Brooklawnia</taxon>
    </lineage>
</organism>
<evidence type="ECO:0000256" key="1">
    <source>
        <dbReference type="ARBA" id="ARBA00023002"/>
    </source>
</evidence>
<evidence type="ECO:0000313" key="3">
    <source>
        <dbReference type="Proteomes" id="UP000749311"/>
    </source>
</evidence>
<accession>A0ABX0SKA2</accession>
<evidence type="ECO:0000313" key="2">
    <source>
        <dbReference type="EMBL" id="NIH58832.1"/>
    </source>
</evidence>
<dbReference type="SUPFAM" id="SSF54292">
    <property type="entry name" value="2Fe-2S ferredoxin-like"/>
    <property type="match status" value="1"/>
</dbReference>
<dbReference type="EMBL" id="JAAMOZ010000006">
    <property type="protein sequence ID" value="NIH58832.1"/>
    <property type="molecule type" value="Genomic_DNA"/>
</dbReference>
<protein>
    <submittedName>
        <fullName evidence="2">Molibdopterin-dependent oxidoreductase YjgC</fullName>
    </submittedName>
</protein>
<dbReference type="RefSeq" id="WP_167172076.1">
    <property type="nucleotide sequence ID" value="NZ_BAAAOO010000006.1"/>
</dbReference>
<dbReference type="Proteomes" id="UP000749311">
    <property type="component" value="Unassembled WGS sequence"/>
</dbReference>
<keyword evidence="1" id="KW-0560">Oxidoreductase</keyword>
<dbReference type="Pfam" id="PF13510">
    <property type="entry name" value="Fer2_4"/>
    <property type="match status" value="1"/>
</dbReference>
<dbReference type="Gene3D" id="3.10.20.440">
    <property type="entry name" value="2Fe-2S iron-sulphur cluster binding domain, sarcosine oxidase, alpha subunit, N-terminal domain"/>
    <property type="match status" value="1"/>
</dbReference>
<dbReference type="InterPro" id="IPR042204">
    <property type="entry name" value="2Fe-2S-bd_N"/>
</dbReference>
<keyword evidence="3" id="KW-1185">Reference proteome</keyword>
<gene>
    <name evidence="2" type="ORF">FB473_003534</name>
</gene>